<feature type="transmembrane region" description="Helical" evidence="6">
    <location>
        <begin position="457"/>
        <end position="480"/>
    </location>
</feature>
<sequence length="561" mass="61288">MDSANRDSSEKTLAESVASDKSNKLDNSNNSHDKSEDDKPTDDKPKEGTDEPSIIRERSSNEVTKDATLDTKDVEANIQRTITTKLFPVTNLDEGIVGWESQDDPENPQNFSMAQKWGLLALMSAITFISPLASSTFSPAVSYVAADLHVTNETVLSFSVSIFLLGYAVGPLILAPMSEIYGRRIVLSCANWFLVLWQIGCALAPNIETLIVCRMFAGMGGAGCVTLGAGLIADLFPIEQRGLATALWSSGPLFGPIVGPIAGGFMGETVGWRWIFWMVMIAAGVMAFGIEILNRETCAAVLIRRKTERLSKELGRSDLRSAYATNAEQVSLSSTLKQGLKRPIILLVRSPIVLLLSLYMAVVYGLLYLFFTTIATVFMTQYGFSAGLSGLAFLGIGLGFLIGLIMYGLTNDRVVLKLIQRNGGKYEPEMRLPAMIFFACFLPVSFFWYGWSVDKNAHWIVPIIGMLPYGIGMMGVYLPVQTYVIDSYQRYAASANASLTTVRSLVGAVLPLAGPQLFRALGLGWGNSLLGFIALAFLPVPIFFSRYGQRIREKFPVNLDG</sequence>
<gene>
    <name evidence="8" type="ORF">PENSUB_8138</name>
</gene>
<dbReference type="GO" id="GO:0022857">
    <property type="term" value="F:transmembrane transporter activity"/>
    <property type="evidence" value="ECO:0007669"/>
    <property type="project" value="InterPro"/>
</dbReference>
<feature type="compositionally biased region" description="Basic and acidic residues" evidence="5">
    <location>
        <begin position="31"/>
        <end position="68"/>
    </location>
</feature>
<feature type="domain" description="Major facilitator superfamily (MFS) profile" evidence="7">
    <location>
        <begin position="119"/>
        <end position="551"/>
    </location>
</feature>
<dbReference type="InterPro" id="IPR011701">
    <property type="entry name" value="MFS"/>
</dbReference>
<proteinExistence type="predicted"/>
<dbReference type="GO" id="GO:0016020">
    <property type="term" value="C:membrane"/>
    <property type="evidence" value="ECO:0007669"/>
    <property type="project" value="UniProtKB-SubCell"/>
</dbReference>
<evidence type="ECO:0000256" key="6">
    <source>
        <dbReference type="SAM" id="Phobius"/>
    </source>
</evidence>
<evidence type="ECO:0000256" key="4">
    <source>
        <dbReference type="ARBA" id="ARBA00023136"/>
    </source>
</evidence>
<dbReference type="OrthoDB" id="5296287at2759"/>
<dbReference type="Pfam" id="PF07690">
    <property type="entry name" value="MFS_1"/>
    <property type="match status" value="1"/>
</dbReference>
<dbReference type="PROSITE" id="PS00216">
    <property type="entry name" value="SUGAR_TRANSPORT_1"/>
    <property type="match status" value="1"/>
</dbReference>
<feature type="compositionally biased region" description="Basic and acidic residues" evidence="5">
    <location>
        <begin position="1"/>
        <end position="13"/>
    </location>
</feature>
<dbReference type="AlphaFoldDB" id="A0A1Q5TI70"/>
<name>A0A1Q5TI70_9EURO</name>
<feature type="region of interest" description="Disordered" evidence="5">
    <location>
        <begin position="1"/>
        <end position="68"/>
    </location>
</feature>
<evidence type="ECO:0000259" key="7">
    <source>
        <dbReference type="PROSITE" id="PS50850"/>
    </source>
</evidence>
<feature type="transmembrane region" description="Helical" evidence="6">
    <location>
        <begin position="117"/>
        <end position="134"/>
    </location>
</feature>
<dbReference type="FunFam" id="1.20.1250.20:FF:000460">
    <property type="entry name" value="MFS multidrug transporter, putative"/>
    <property type="match status" value="1"/>
</dbReference>
<accession>A0A1Q5TI70</accession>
<dbReference type="InterPro" id="IPR036259">
    <property type="entry name" value="MFS_trans_sf"/>
</dbReference>
<protein>
    <recommendedName>
        <fullName evidence="7">Major facilitator superfamily (MFS) profile domain-containing protein</fullName>
    </recommendedName>
</protein>
<dbReference type="STRING" id="1316194.A0A1Q5TI70"/>
<feature type="transmembrane region" description="Helical" evidence="6">
    <location>
        <begin position="430"/>
        <end position="451"/>
    </location>
</feature>
<dbReference type="PANTHER" id="PTHR23502">
    <property type="entry name" value="MAJOR FACILITATOR SUPERFAMILY"/>
    <property type="match status" value="1"/>
</dbReference>
<comment type="subcellular location">
    <subcellularLocation>
        <location evidence="1">Membrane</location>
        <topology evidence="1">Multi-pass membrane protein</topology>
    </subcellularLocation>
</comment>
<keyword evidence="3 6" id="KW-1133">Transmembrane helix</keyword>
<feature type="transmembrane region" description="Helical" evidence="6">
    <location>
        <begin position="274"/>
        <end position="294"/>
    </location>
</feature>
<feature type="transmembrane region" description="Helical" evidence="6">
    <location>
        <begin position="185"/>
        <end position="205"/>
    </location>
</feature>
<dbReference type="InterPro" id="IPR020846">
    <property type="entry name" value="MFS_dom"/>
</dbReference>
<dbReference type="GO" id="GO:0042908">
    <property type="term" value="P:xenobiotic transport"/>
    <property type="evidence" value="ECO:0007669"/>
    <property type="project" value="UniProtKB-ARBA"/>
</dbReference>
<keyword evidence="9" id="KW-1185">Reference proteome</keyword>
<evidence type="ECO:0000313" key="8">
    <source>
        <dbReference type="EMBL" id="OKO99921.1"/>
    </source>
</evidence>
<dbReference type="PANTHER" id="PTHR23502:SF33">
    <property type="entry name" value="MAJOR FACILITATOR SUPERFAMILY (MFS) PROFILE DOMAIN-CONTAINING PROTEIN-RELATED"/>
    <property type="match status" value="1"/>
</dbReference>
<evidence type="ECO:0000256" key="3">
    <source>
        <dbReference type="ARBA" id="ARBA00022989"/>
    </source>
</evidence>
<feature type="transmembrane region" description="Helical" evidence="6">
    <location>
        <begin position="243"/>
        <end position="262"/>
    </location>
</feature>
<evidence type="ECO:0000256" key="5">
    <source>
        <dbReference type="SAM" id="MobiDB-lite"/>
    </source>
</evidence>
<feature type="transmembrane region" description="Helical" evidence="6">
    <location>
        <begin position="217"/>
        <end position="236"/>
    </location>
</feature>
<feature type="transmembrane region" description="Helical" evidence="6">
    <location>
        <begin position="346"/>
        <end position="371"/>
    </location>
</feature>
<feature type="transmembrane region" description="Helical" evidence="6">
    <location>
        <begin position="525"/>
        <end position="544"/>
    </location>
</feature>
<organism evidence="8 9">
    <name type="scientific">Penicillium subrubescens</name>
    <dbReference type="NCBI Taxonomy" id="1316194"/>
    <lineage>
        <taxon>Eukaryota</taxon>
        <taxon>Fungi</taxon>
        <taxon>Dikarya</taxon>
        <taxon>Ascomycota</taxon>
        <taxon>Pezizomycotina</taxon>
        <taxon>Eurotiomycetes</taxon>
        <taxon>Eurotiomycetidae</taxon>
        <taxon>Eurotiales</taxon>
        <taxon>Aspergillaceae</taxon>
        <taxon>Penicillium</taxon>
    </lineage>
</organism>
<keyword evidence="4 6" id="KW-0472">Membrane</keyword>
<dbReference type="Gene3D" id="1.20.1250.20">
    <property type="entry name" value="MFS general substrate transporter like domains"/>
    <property type="match status" value="1"/>
</dbReference>
<comment type="caution">
    <text evidence="8">The sequence shown here is derived from an EMBL/GenBank/DDBJ whole genome shotgun (WGS) entry which is preliminary data.</text>
</comment>
<dbReference type="InterPro" id="IPR005829">
    <property type="entry name" value="Sugar_transporter_CS"/>
</dbReference>
<keyword evidence="2 6" id="KW-0812">Transmembrane</keyword>
<evidence type="ECO:0000313" key="9">
    <source>
        <dbReference type="Proteomes" id="UP000186955"/>
    </source>
</evidence>
<feature type="transmembrane region" description="Helical" evidence="6">
    <location>
        <begin position="391"/>
        <end position="409"/>
    </location>
</feature>
<dbReference type="Proteomes" id="UP000186955">
    <property type="component" value="Unassembled WGS sequence"/>
</dbReference>
<evidence type="ECO:0000256" key="1">
    <source>
        <dbReference type="ARBA" id="ARBA00004141"/>
    </source>
</evidence>
<dbReference type="EMBL" id="MNBE01000653">
    <property type="protein sequence ID" value="OKO99921.1"/>
    <property type="molecule type" value="Genomic_DNA"/>
</dbReference>
<dbReference type="SUPFAM" id="SSF103473">
    <property type="entry name" value="MFS general substrate transporter"/>
    <property type="match status" value="1"/>
</dbReference>
<dbReference type="GO" id="GO:0140115">
    <property type="term" value="P:export across plasma membrane"/>
    <property type="evidence" value="ECO:0007669"/>
    <property type="project" value="UniProtKB-ARBA"/>
</dbReference>
<dbReference type="PROSITE" id="PS50850">
    <property type="entry name" value="MFS"/>
    <property type="match status" value="1"/>
</dbReference>
<reference evidence="8 9" key="1">
    <citation type="submission" date="2016-10" db="EMBL/GenBank/DDBJ databases">
        <title>Genome sequence of the ascomycete fungus Penicillium subrubescens.</title>
        <authorList>
            <person name="De Vries R.P."/>
            <person name="Peng M."/>
            <person name="Dilokpimol A."/>
            <person name="Hilden K."/>
            <person name="Makela M.R."/>
            <person name="Grigoriev I."/>
            <person name="Riley R."/>
            <person name="Granchi Z."/>
        </authorList>
    </citation>
    <scope>NUCLEOTIDE SEQUENCE [LARGE SCALE GENOMIC DNA]</scope>
    <source>
        <strain evidence="8 9">CBS 132785</strain>
    </source>
</reference>
<dbReference type="CDD" id="cd17323">
    <property type="entry name" value="MFS_Tpo1_MDR_like"/>
    <property type="match status" value="1"/>
</dbReference>
<feature type="transmembrane region" description="Helical" evidence="6">
    <location>
        <begin position="492"/>
        <end position="513"/>
    </location>
</feature>
<feature type="transmembrane region" description="Helical" evidence="6">
    <location>
        <begin position="154"/>
        <end position="173"/>
    </location>
</feature>
<evidence type="ECO:0000256" key="2">
    <source>
        <dbReference type="ARBA" id="ARBA00022692"/>
    </source>
</evidence>